<evidence type="ECO:0000256" key="9">
    <source>
        <dbReference type="ARBA" id="ARBA00022989"/>
    </source>
</evidence>
<dbReference type="InterPro" id="IPR050843">
    <property type="entry name" value="Glycosyl_Hydrlase_38"/>
</dbReference>
<evidence type="ECO:0000256" key="5">
    <source>
        <dbReference type="ARBA" id="ARBA00022723"/>
    </source>
</evidence>
<dbReference type="FunFam" id="2.60.40.1180:FF:000019">
    <property type="entry name" value="Alpha-mannosidase 2"/>
    <property type="match status" value="1"/>
</dbReference>
<name>A0A2K1IIR4_PHYPA</name>
<evidence type="ECO:0000313" key="19">
    <source>
        <dbReference type="EMBL" id="PNR29164.1"/>
    </source>
</evidence>
<keyword evidence="21" id="KW-1185">Reference proteome</keyword>
<dbReference type="AlphaFoldDB" id="A0A2K1IIR4"/>
<dbReference type="RefSeq" id="XP_024362055.1">
    <property type="nucleotide sequence ID" value="XM_024506287.2"/>
</dbReference>
<evidence type="ECO:0000256" key="14">
    <source>
        <dbReference type="ARBA" id="ARBA00093232"/>
    </source>
</evidence>
<feature type="transmembrane region" description="Helical" evidence="17">
    <location>
        <begin position="47"/>
        <end position="67"/>
    </location>
</feature>
<dbReference type="InterPro" id="IPR011682">
    <property type="entry name" value="Glyco_hydro_38_C"/>
</dbReference>
<dbReference type="Pfam" id="PF01074">
    <property type="entry name" value="Glyco_hydro_38N"/>
    <property type="match status" value="1"/>
</dbReference>
<keyword evidence="6 15" id="KW-0378">Hydrolase</keyword>
<dbReference type="FunFam" id="3.20.110.10:FF:000005">
    <property type="entry name" value="Alpha-mannosidase"/>
    <property type="match status" value="1"/>
</dbReference>
<dbReference type="EnsemblPlants" id="Pp3c23_10010V3.3">
    <property type="protein sequence ID" value="Pp3c23_10010V3.3"/>
    <property type="gene ID" value="Pp3c23_10010"/>
</dbReference>
<dbReference type="PANTHER" id="PTHR11607">
    <property type="entry name" value="ALPHA-MANNOSIDASE"/>
    <property type="match status" value="1"/>
</dbReference>
<comment type="pathway">
    <text evidence="2">Protein modification; protein glycosylation.</text>
</comment>
<evidence type="ECO:0000256" key="1">
    <source>
        <dbReference type="ARBA" id="ARBA00004323"/>
    </source>
</evidence>
<evidence type="ECO:0000256" key="13">
    <source>
        <dbReference type="ARBA" id="ARBA00023295"/>
    </source>
</evidence>
<protein>
    <recommendedName>
        <fullName evidence="15">Alpha-mannosidase</fullName>
        <ecNumber evidence="15">3.2.1.-</ecNumber>
    </recommendedName>
</protein>
<dbReference type="GO" id="GO:0000139">
    <property type="term" value="C:Golgi membrane"/>
    <property type="evidence" value="ECO:0000318"/>
    <property type="project" value="GO_Central"/>
</dbReference>
<dbReference type="Pfam" id="PF07748">
    <property type="entry name" value="Glyco_hydro_38C"/>
    <property type="match status" value="1"/>
</dbReference>
<comment type="subcellular location">
    <subcellularLocation>
        <location evidence="1">Golgi apparatus membrane</location>
        <topology evidence="1">Single-pass type II membrane protein</topology>
    </subcellularLocation>
</comment>
<evidence type="ECO:0000259" key="18">
    <source>
        <dbReference type="SMART" id="SM00872"/>
    </source>
</evidence>
<keyword evidence="11 17" id="KW-0472">Membrane</keyword>
<evidence type="ECO:0000256" key="10">
    <source>
        <dbReference type="ARBA" id="ARBA00023034"/>
    </source>
</evidence>
<proteinExistence type="inferred from homology"/>
<keyword evidence="12" id="KW-1015">Disulfide bond</keyword>
<keyword evidence="8" id="KW-0735">Signal-anchor</keyword>
<reference evidence="19 21" key="2">
    <citation type="journal article" date="2018" name="Plant J.">
        <title>The Physcomitrella patens chromosome-scale assembly reveals moss genome structure and evolution.</title>
        <authorList>
            <person name="Lang D."/>
            <person name="Ullrich K.K."/>
            <person name="Murat F."/>
            <person name="Fuchs J."/>
            <person name="Jenkins J."/>
            <person name="Haas F.B."/>
            <person name="Piednoel M."/>
            <person name="Gundlach H."/>
            <person name="Van Bel M."/>
            <person name="Meyberg R."/>
            <person name="Vives C."/>
            <person name="Morata J."/>
            <person name="Symeonidi A."/>
            <person name="Hiss M."/>
            <person name="Muchero W."/>
            <person name="Kamisugi Y."/>
            <person name="Saleh O."/>
            <person name="Blanc G."/>
            <person name="Decker E.L."/>
            <person name="van Gessel N."/>
            <person name="Grimwood J."/>
            <person name="Hayes R.D."/>
            <person name="Graham S.W."/>
            <person name="Gunter L.E."/>
            <person name="McDaniel S.F."/>
            <person name="Hoernstein S.N.W."/>
            <person name="Larsson A."/>
            <person name="Li F.W."/>
            <person name="Perroud P.F."/>
            <person name="Phillips J."/>
            <person name="Ranjan P."/>
            <person name="Rokshar D.S."/>
            <person name="Rothfels C.J."/>
            <person name="Schneider L."/>
            <person name="Shu S."/>
            <person name="Stevenson D.W."/>
            <person name="Thummler F."/>
            <person name="Tillich M."/>
            <person name="Villarreal Aguilar J.C."/>
            <person name="Widiez T."/>
            <person name="Wong G.K."/>
            <person name="Wymore A."/>
            <person name="Zhang Y."/>
            <person name="Zimmer A.D."/>
            <person name="Quatrano R.S."/>
            <person name="Mayer K.F.X."/>
            <person name="Goodstein D."/>
            <person name="Casacuberta J.M."/>
            <person name="Vandepoele K."/>
            <person name="Reski R."/>
            <person name="Cuming A.C."/>
            <person name="Tuskan G.A."/>
            <person name="Maumus F."/>
            <person name="Salse J."/>
            <person name="Schmutz J."/>
            <person name="Rensing S.A."/>
        </authorList>
    </citation>
    <scope>NUCLEOTIDE SEQUENCE [LARGE SCALE GENOMIC DNA]</scope>
    <source>
        <strain evidence="20 21">cv. Gransden 2004</strain>
    </source>
</reference>
<dbReference type="InterPro" id="IPR013780">
    <property type="entry name" value="Glyco_hydro_b"/>
</dbReference>
<evidence type="ECO:0000256" key="7">
    <source>
        <dbReference type="ARBA" id="ARBA00022833"/>
    </source>
</evidence>
<dbReference type="InterPro" id="IPR037094">
    <property type="entry name" value="Glyco_hydro_38_cen_sf"/>
</dbReference>
<keyword evidence="7 15" id="KW-0862">Zinc</keyword>
<dbReference type="GO" id="GO:0030246">
    <property type="term" value="F:carbohydrate binding"/>
    <property type="evidence" value="ECO:0007669"/>
    <property type="project" value="InterPro"/>
</dbReference>
<dbReference type="PANTHER" id="PTHR11607:SF3">
    <property type="entry name" value="LYSOSOMAL ALPHA-MANNOSIDASE"/>
    <property type="match status" value="1"/>
</dbReference>
<dbReference type="EC" id="3.2.1.-" evidence="15"/>
<comment type="similarity">
    <text evidence="3 15">Belongs to the glycosyl hydrolase 38 family.</text>
</comment>
<gene>
    <name evidence="20" type="primary">LOC112275693</name>
    <name evidence="19" type="ORF">PHYPA_027856</name>
</gene>
<reference evidence="20" key="3">
    <citation type="submission" date="2020-12" db="UniProtKB">
        <authorList>
            <consortium name="EnsemblPlants"/>
        </authorList>
    </citation>
    <scope>IDENTIFICATION</scope>
</reference>
<evidence type="ECO:0000256" key="11">
    <source>
        <dbReference type="ARBA" id="ARBA00023136"/>
    </source>
</evidence>
<dbReference type="InterPro" id="IPR011013">
    <property type="entry name" value="Gal_mutarotase_sf_dom"/>
</dbReference>
<evidence type="ECO:0000256" key="12">
    <source>
        <dbReference type="ARBA" id="ARBA00023157"/>
    </source>
</evidence>
<dbReference type="GO" id="GO:0004559">
    <property type="term" value="F:alpha-mannosidase activity"/>
    <property type="evidence" value="ECO:0000318"/>
    <property type="project" value="GO_Central"/>
</dbReference>
<dbReference type="GO" id="GO:0046872">
    <property type="term" value="F:metal ion binding"/>
    <property type="evidence" value="ECO:0007669"/>
    <property type="project" value="UniProtKB-KW"/>
</dbReference>
<dbReference type="InterPro" id="IPR000602">
    <property type="entry name" value="Glyco_hydro_38_N"/>
</dbReference>
<feature type="domain" description="Glycoside hydrolase family 38 central" evidence="18">
    <location>
        <begin position="494"/>
        <end position="575"/>
    </location>
</feature>
<dbReference type="Gene3D" id="2.70.98.30">
    <property type="entry name" value="Golgi alpha-mannosidase II, domain 4"/>
    <property type="match status" value="1"/>
</dbReference>
<dbReference type="Proteomes" id="UP000006727">
    <property type="component" value="Chromosome 23"/>
</dbReference>
<dbReference type="GO" id="GO:0004572">
    <property type="term" value="F:mannosyl-oligosaccharide 1,3-1,6-alpha-mannosidase activity"/>
    <property type="evidence" value="ECO:0007669"/>
    <property type="project" value="UniProtKB-EC"/>
</dbReference>
<dbReference type="GeneID" id="112275693"/>
<keyword evidence="9 17" id="KW-1133">Transmembrane helix</keyword>
<evidence type="ECO:0000256" key="8">
    <source>
        <dbReference type="ARBA" id="ARBA00022968"/>
    </source>
</evidence>
<feature type="region of interest" description="Disordered" evidence="16">
    <location>
        <begin position="1"/>
        <end position="32"/>
    </location>
</feature>
<sequence>MAGGYGRSLPTYSSSLPGSNRKGSKRRSAGKSPPMFSWSWFVRPRTYLTLASVVFTFLFLFQGGFIVTSISKATRKNPGQNLSSILESQLRKKVFEGKRNGSSAHVGEAVVDITMKALYDRIAFDDRDGGAWKQGWDVRYDGPEWDEEKLKVFVVPHSHNDPGWIRTVEEYYQERTRHILDTVVASLLKDPRRKFIWEEMSYLERWWRDATPQSKEDLKRLVKSGQLEIVGGGWVMNDEANSHYFAIIEQMTAGNLWLLDNVGVAPKNSWAIDPFGHSPTMAYLLRRMGFHNMLIQRTHYEVKKELAWNKNLEFNWRQSWDFDNSTDIFCHMMPFYSYDIPHTCGPEPGVCCQFDYWRSPGRAGYCPWNKQPQTITDENVKERAELLLDQYRKKSVLYRSNTLLVPLGDDFRYIEMAEADLAYENYQKIFDYVNSHPNLKAELKFGTLEDYFSTLRQEATKKTTTKEFSNSPLSVPGFPSLAGDFFTYADIHQDYWSGYYVTRPFYKAVDRVLEQTLRAADTLFMLARAFHGNEIATLSGDVLERQRRNLALFQHHDGVTGTAKDHVVVDYANKMHDGIVELESLMAASVGEILGQKVRSTPHLFESVELRKSYDMLPVSKVVEIKNFKVQRVVFYNPLEETLQQVAMVMVDNPAVCVFDSLGKPVQSQLSPDWGAGITASFTSKNHRLHFPVTVSPLGLATYLITADTDNCDTASLSSVSVFNEPRDFMCPDPYLCTYHPGGHERVSISSSQQSLVFSTQTGLLMSHKSSNGNELPVEEEIAMYTSQGSGAYLFRPQGEAAPLVQSGGLVLVSKGPLVEEVHSVPKFNTLAPLVRSARLYAGKTIQAASAEFEYYVDFARNEFNDRELITRFKTDLNNKRIFYTDLNGFQTMRRETYSKIPLQGNYYPMPSLAFLQCPGGRRFSIHSRQALGVASLHKGELEIMLDRRLIHDDSRGLGQGIMDNRPSRVVFQLLVERNTSFSSPASDFHSKVPSLLSHLVNDQLNYPAHLFFDTPQPFTSIQATTLNNDMDTSFAPLRNSLPCDLHIVAMKTLRPSQASPGEDYTHGVLFHRRGVDSSYPMSDSITCSTMEKQGFDVFTLFSPQIDITKLRKSSLSFVHTDGREVTLQKDAAHRKLGLGGAFVGRSEGLLDLSPMELQAFKFKIKSVG</sequence>
<evidence type="ECO:0000256" key="2">
    <source>
        <dbReference type="ARBA" id="ARBA00004922"/>
    </source>
</evidence>
<dbReference type="Gramene" id="Pp3c23_10010V3.3">
    <property type="protein sequence ID" value="Pp3c23_10010V3.3"/>
    <property type="gene ID" value="Pp3c23_10010"/>
</dbReference>
<reference evidence="19 21" key="1">
    <citation type="journal article" date="2008" name="Science">
        <title>The Physcomitrella genome reveals evolutionary insights into the conquest of land by plants.</title>
        <authorList>
            <person name="Rensing S."/>
            <person name="Lang D."/>
            <person name="Zimmer A."/>
            <person name="Terry A."/>
            <person name="Salamov A."/>
            <person name="Shapiro H."/>
            <person name="Nishiyama T."/>
            <person name="Perroud P.-F."/>
            <person name="Lindquist E."/>
            <person name="Kamisugi Y."/>
            <person name="Tanahashi T."/>
            <person name="Sakakibara K."/>
            <person name="Fujita T."/>
            <person name="Oishi K."/>
            <person name="Shin-I T."/>
            <person name="Kuroki Y."/>
            <person name="Toyoda A."/>
            <person name="Suzuki Y."/>
            <person name="Hashimoto A."/>
            <person name="Yamaguchi K."/>
            <person name="Sugano A."/>
            <person name="Kohara Y."/>
            <person name="Fujiyama A."/>
            <person name="Anterola A."/>
            <person name="Aoki S."/>
            <person name="Ashton N."/>
            <person name="Barbazuk W.B."/>
            <person name="Barker E."/>
            <person name="Bennetzen J."/>
            <person name="Bezanilla M."/>
            <person name="Blankenship R."/>
            <person name="Cho S.H."/>
            <person name="Dutcher S."/>
            <person name="Estelle M."/>
            <person name="Fawcett J.A."/>
            <person name="Gundlach H."/>
            <person name="Hanada K."/>
            <person name="Heyl A."/>
            <person name="Hicks K.A."/>
            <person name="Hugh J."/>
            <person name="Lohr M."/>
            <person name="Mayer K."/>
            <person name="Melkozernov A."/>
            <person name="Murata T."/>
            <person name="Nelson D."/>
            <person name="Pils B."/>
            <person name="Prigge M."/>
            <person name="Reiss B."/>
            <person name="Renner T."/>
            <person name="Rombauts S."/>
            <person name="Rushton P."/>
            <person name="Sanderfoot A."/>
            <person name="Schween G."/>
            <person name="Shiu S.-H."/>
            <person name="Stueber K."/>
            <person name="Theodoulou F.L."/>
            <person name="Tu H."/>
            <person name="Van de Peer Y."/>
            <person name="Verrier P.J."/>
            <person name="Waters E."/>
            <person name="Wood A."/>
            <person name="Yang L."/>
            <person name="Cove D."/>
            <person name="Cuming A."/>
            <person name="Hasebe M."/>
            <person name="Lucas S."/>
            <person name="Mishler D.B."/>
            <person name="Reski R."/>
            <person name="Grigoriev I."/>
            <person name="Quatrano R.S."/>
            <person name="Boore J.L."/>
        </authorList>
    </citation>
    <scope>NUCLEOTIDE SEQUENCE [LARGE SCALE GENOMIC DNA]</scope>
    <source>
        <strain evidence="20 21">cv. Gransden 2004</strain>
    </source>
</reference>
<keyword evidence="10" id="KW-0333">Golgi apparatus</keyword>
<evidence type="ECO:0000256" key="6">
    <source>
        <dbReference type="ARBA" id="ARBA00022801"/>
    </source>
</evidence>
<dbReference type="Gene3D" id="3.20.110.10">
    <property type="entry name" value="Glycoside hydrolase 38, N terminal domain"/>
    <property type="match status" value="1"/>
</dbReference>
<accession>A0A2K1IIR4</accession>
<comment type="catalytic activity">
    <reaction evidence="14">
        <text>N(4)-{beta-D-GlcNAc-(1-&gt;2)-alpha-D-Man-(1-&gt;3)-[alpha-D-Man-(1-&gt;3)-[alpha-D-Man-(1-&gt;6)]-alpha-D-Man-(1-&gt;6)]-beta-D-Man-(1-&gt;4)-beta-D-GlcNAc-(1-&gt;4)-beta-D-GlcNAc}-L-asparaginyl-[protein] + 2 H2O = 2 alpha-D-mannopyranose + an N(4)-{beta-D-GlcNAc-(1-&gt;2)-alpha-D-Man-(1-&gt;3)-[alpha-D-Man-(1-&gt;6)]-beta-D-Man-(1-&gt;4)-beta-D-GlcNAc-(1-&gt;4)-beta-D-GlcNAc}-L-asparaginyl-[protein]</text>
        <dbReference type="Rhea" id="RHEA:56052"/>
        <dbReference type="Rhea" id="RHEA-COMP:14368"/>
        <dbReference type="Rhea" id="RHEA-COMP:14369"/>
        <dbReference type="ChEBI" id="CHEBI:15377"/>
        <dbReference type="ChEBI" id="CHEBI:28729"/>
        <dbReference type="ChEBI" id="CHEBI:60615"/>
        <dbReference type="ChEBI" id="CHEBI:60625"/>
        <dbReference type="EC" id="3.2.1.114"/>
    </reaction>
</comment>
<dbReference type="Pfam" id="PF09261">
    <property type="entry name" value="Alpha-mann_mid"/>
    <property type="match status" value="1"/>
</dbReference>
<dbReference type="OrthoDB" id="10261055at2759"/>
<keyword evidence="4 17" id="KW-0812">Transmembrane</keyword>
<dbReference type="InterPro" id="IPR011330">
    <property type="entry name" value="Glyco_hydro/deAcase_b/a-brl"/>
</dbReference>
<dbReference type="Gene3D" id="2.60.40.1180">
    <property type="entry name" value="Golgi alpha-mannosidase II"/>
    <property type="match status" value="1"/>
</dbReference>
<dbReference type="InterPro" id="IPR028995">
    <property type="entry name" value="Glyco_hydro_57/38_cen_sf"/>
</dbReference>
<dbReference type="STRING" id="3218.A0A2K1IIR4"/>
<dbReference type="CDD" id="cd10809">
    <property type="entry name" value="GH38N_AMII_GMII_SfManIII_like"/>
    <property type="match status" value="1"/>
</dbReference>
<dbReference type="FunFam" id="2.70.98.30:FF:000007">
    <property type="entry name" value="Alpha-mannosidase"/>
    <property type="match status" value="1"/>
</dbReference>
<dbReference type="InterPro" id="IPR015341">
    <property type="entry name" value="Glyco_hydro_38_cen"/>
</dbReference>
<evidence type="ECO:0000256" key="16">
    <source>
        <dbReference type="SAM" id="MobiDB-lite"/>
    </source>
</evidence>
<keyword evidence="13 15" id="KW-0326">Glycosidase</keyword>
<organism evidence="19">
    <name type="scientific">Physcomitrium patens</name>
    <name type="common">Spreading-leaved earth moss</name>
    <name type="synonym">Physcomitrella patens</name>
    <dbReference type="NCBI Taxonomy" id="3218"/>
    <lineage>
        <taxon>Eukaryota</taxon>
        <taxon>Viridiplantae</taxon>
        <taxon>Streptophyta</taxon>
        <taxon>Embryophyta</taxon>
        <taxon>Bryophyta</taxon>
        <taxon>Bryophytina</taxon>
        <taxon>Bryopsida</taxon>
        <taxon>Funariidae</taxon>
        <taxon>Funariales</taxon>
        <taxon>Funariaceae</taxon>
        <taxon>Physcomitrium</taxon>
    </lineage>
</organism>
<dbReference type="Gramene" id="Pp3c23_10010V3.2">
    <property type="protein sequence ID" value="Pp3c23_10010V3.2"/>
    <property type="gene ID" value="Pp3c23_10010"/>
</dbReference>
<dbReference type="EMBL" id="ABEU02000023">
    <property type="protein sequence ID" value="PNR29164.1"/>
    <property type="molecule type" value="Genomic_DNA"/>
</dbReference>
<dbReference type="InterPro" id="IPR027291">
    <property type="entry name" value="Glyco_hydro_38_N_sf"/>
</dbReference>
<dbReference type="Gene3D" id="1.20.1270.50">
    <property type="entry name" value="Glycoside hydrolase family 38, central domain"/>
    <property type="match status" value="1"/>
</dbReference>
<dbReference type="GO" id="GO:0006491">
    <property type="term" value="P:N-glycan processing"/>
    <property type="evidence" value="ECO:0000318"/>
    <property type="project" value="GO_Central"/>
</dbReference>
<dbReference type="EnsemblPlants" id="Pp3c23_10010V3.2">
    <property type="protein sequence ID" value="Pp3c23_10010V3.2"/>
    <property type="gene ID" value="Pp3c23_10010"/>
</dbReference>
<dbReference type="GO" id="GO:0006013">
    <property type="term" value="P:mannose metabolic process"/>
    <property type="evidence" value="ECO:0007669"/>
    <property type="project" value="InterPro"/>
</dbReference>
<comment type="cofactor">
    <cofactor evidence="15">
        <name>Zn(2+)</name>
        <dbReference type="ChEBI" id="CHEBI:29105"/>
    </cofactor>
    <text evidence="15">Binds 1 zinc ion per subunit.</text>
</comment>
<dbReference type="PaxDb" id="3218-PP1S10_34V6.1"/>
<dbReference type="SUPFAM" id="SSF88688">
    <property type="entry name" value="Families 57/38 glycoside transferase middle domain"/>
    <property type="match status" value="1"/>
</dbReference>
<dbReference type="Gramene" id="Pp3c23_10010V3.1">
    <property type="protein sequence ID" value="Pp3c23_10010V3.1"/>
    <property type="gene ID" value="Pp3c23_10010"/>
</dbReference>
<keyword evidence="5 15" id="KW-0479">Metal-binding</keyword>
<dbReference type="EnsemblPlants" id="Pp3c23_10010V3.1">
    <property type="protein sequence ID" value="Pp3c23_10010V3.1"/>
    <property type="gene ID" value="Pp3c23_10010"/>
</dbReference>
<dbReference type="SUPFAM" id="SSF74650">
    <property type="entry name" value="Galactose mutarotase-like"/>
    <property type="match status" value="1"/>
</dbReference>
<evidence type="ECO:0000256" key="3">
    <source>
        <dbReference type="ARBA" id="ARBA00009792"/>
    </source>
</evidence>
<evidence type="ECO:0000256" key="15">
    <source>
        <dbReference type="RuleBase" id="RU361199"/>
    </source>
</evidence>
<evidence type="ECO:0000256" key="4">
    <source>
        <dbReference type="ARBA" id="ARBA00022692"/>
    </source>
</evidence>
<dbReference type="FunFam" id="1.20.1270.50:FF:000001">
    <property type="entry name" value="Alpha-mannosidase"/>
    <property type="match status" value="1"/>
</dbReference>
<dbReference type="SMART" id="SM00872">
    <property type="entry name" value="Alpha-mann_mid"/>
    <property type="match status" value="1"/>
</dbReference>
<dbReference type="SUPFAM" id="SSF88713">
    <property type="entry name" value="Glycoside hydrolase/deacetylase"/>
    <property type="match status" value="1"/>
</dbReference>
<evidence type="ECO:0000256" key="17">
    <source>
        <dbReference type="SAM" id="Phobius"/>
    </source>
</evidence>
<evidence type="ECO:0000313" key="20">
    <source>
        <dbReference type="EnsemblPlants" id="Pp3c23_10010V3.1"/>
    </source>
</evidence>
<evidence type="ECO:0000313" key="21">
    <source>
        <dbReference type="Proteomes" id="UP000006727"/>
    </source>
</evidence>